<feature type="chain" id="PRO_5032655400" description="VWFA domain-containing protein" evidence="4">
    <location>
        <begin position="21"/>
        <end position="502"/>
    </location>
</feature>
<dbReference type="OrthoDB" id="6161097at2759"/>
<dbReference type="InterPro" id="IPR056862">
    <property type="entry name" value="VWA7_N"/>
</dbReference>
<keyword evidence="2" id="KW-0964">Secreted</keyword>
<comment type="caution">
    <text evidence="7">The sequence shown here is derived from an EMBL/GenBank/DDBJ whole genome shotgun (WGS) entry which is preliminary data.</text>
</comment>
<dbReference type="PANTHER" id="PTHR14905:SF21">
    <property type="entry name" value="VWFA DOMAIN-CONTAINING PROTEIN"/>
    <property type="match status" value="1"/>
</dbReference>
<sequence length="502" mass="56072">MAILKLFIWILVLAYNSSEGFPPDSITGSVYYTKHHAEMTRFAIRTAVGRFITDNNLYVVNDETDITSIVSYFFGDDSDGYEKFVEKQNEIVENVKNQQRSKEAHIHCNSEQIELAHNHIIKLRGQIKNIAESAEPNFLMIRQLIGKCIYTIQAFYSGTNWVEMNGDFVYTDFGVPNKTLMDIAGATLDTCKDCDNSGNNETSCKNNLLVNNILTSGYQTGQDVQPPYKTNGDFGQGKCGFGGKKDTENGNRTAIGGINKDRLDPKYSPHHHLHYQAFYAARNATVQFLIDTQRGILNEVDTDTFIQIFGLLKRHQASFGFVIDNTGSMGAIITQVKKACIDIMTNVLGTANAPSNYILVTFNDPVKQMHRLTTKNGLEMISALDNIVLEGGGDCPEYAMAGLQKAIELCKEKSTIFFYTDAPAKDEADNQTVIDAANEKNIDLRLFSNDNLCARRKKREIYGRSKRDAEQDAYSLVAEGTAGTIYRFNTAELGDTIRQISE</sequence>
<dbReference type="Proteomes" id="UP000596742">
    <property type="component" value="Unassembled WGS sequence"/>
</dbReference>
<dbReference type="InterPro" id="IPR036465">
    <property type="entry name" value="vWFA_dom_sf"/>
</dbReference>
<gene>
    <name evidence="7" type="ORF">MGAL_10B071753</name>
</gene>
<feature type="domain" description="Hemicentin-1-like von Willebrand factor A" evidence="5">
    <location>
        <begin position="319"/>
        <end position="488"/>
    </location>
</feature>
<dbReference type="EMBL" id="UYJE01000510">
    <property type="protein sequence ID" value="VDH93839.1"/>
    <property type="molecule type" value="Genomic_DNA"/>
</dbReference>
<dbReference type="InterPro" id="IPR056861">
    <property type="entry name" value="HMCN1-like_VWA"/>
</dbReference>
<keyword evidence="8" id="KW-1185">Reference proteome</keyword>
<evidence type="ECO:0000259" key="6">
    <source>
        <dbReference type="Pfam" id="PF25107"/>
    </source>
</evidence>
<protein>
    <recommendedName>
        <fullName evidence="9">VWFA domain-containing protein</fullName>
    </recommendedName>
</protein>
<dbReference type="Pfam" id="PF25106">
    <property type="entry name" value="VWA_4"/>
    <property type="match status" value="1"/>
</dbReference>
<dbReference type="PANTHER" id="PTHR14905">
    <property type="entry name" value="NG37"/>
    <property type="match status" value="1"/>
</dbReference>
<feature type="domain" description="VWA7 N-terminal" evidence="6">
    <location>
        <begin position="91"/>
        <end position="294"/>
    </location>
</feature>
<feature type="non-terminal residue" evidence="7">
    <location>
        <position position="502"/>
    </location>
</feature>
<name>A0A8B6BPN8_MYTGA</name>
<evidence type="ECO:0000256" key="2">
    <source>
        <dbReference type="ARBA" id="ARBA00022525"/>
    </source>
</evidence>
<proteinExistence type="predicted"/>
<evidence type="ECO:0000256" key="4">
    <source>
        <dbReference type="SAM" id="SignalP"/>
    </source>
</evidence>
<evidence type="ECO:0000313" key="7">
    <source>
        <dbReference type="EMBL" id="VDH93839.1"/>
    </source>
</evidence>
<evidence type="ECO:0000313" key="8">
    <source>
        <dbReference type="Proteomes" id="UP000596742"/>
    </source>
</evidence>
<organism evidence="7 8">
    <name type="scientific">Mytilus galloprovincialis</name>
    <name type="common">Mediterranean mussel</name>
    <dbReference type="NCBI Taxonomy" id="29158"/>
    <lineage>
        <taxon>Eukaryota</taxon>
        <taxon>Metazoa</taxon>
        <taxon>Spiralia</taxon>
        <taxon>Lophotrochozoa</taxon>
        <taxon>Mollusca</taxon>
        <taxon>Bivalvia</taxon>
        <taxon>Autobranchia</taxon>
        <taxon>Pteriomorphia</taxon>
        <taxon>Mytilida</taxon>
        <taxon>Mytiloidea</taxon>
        <taxon>Mytilidae</taxon>
        <taxon>Mytilinae</taxon>
        <taxon>Mytilus</taxon>
    </lineage>
</organism>
<evidence type="ECO:0000256" key="3">
    <source>
        <dbReference type="ARBA" id="ARBA00022729"/>
    </source>
</evidence>
<evidence type="ECO:0000256" key="1">
    <source>
        <dbReference type="ARBA" id="ARBA00004613"/>
    </source>
</evidence>
<evidence type="ECO:0008006" key="9">
    <source>
        <dbReference type="Google" id="ProtNLM"/>
    </source>
</evidence>
<feature type="signal peptide" evidence="4">
    <location>
        <begin position="1"/>
        <end position="20"/>
    </location>
</feature>
<dbReference type="SUPFAM" id="SSF53300">
    <property type="entry name" value="vWA-like"/>
    <property type="match status" value="1"/>
</dbReference>
<dbReference type="AlphaFoldDB" id="A0A8B6BPN8"/>
<reference evidence="7" key="1">
    <citation type="submission" date="2018-11" db="EMBL/GenBank/DDBJ databases">
        <authorList>
            <person name="Alioto T."/>
            <person name="Alioto T."/>
        </authorList>
    </citation>
    <scope>NUCLEOTIDE SEQUENCE</scope>
</reference>
<dbReference type="Gene3D" id="3.40.50.410">
    <property type="entry name" value="von Willebrand factor, type A domain"/>
    <property type="match status" value="1"/>
</dbReference>
<accession>A0A8B6BPN8</accession>
<dbReference type="Pfam" id="PF25107">
    <property type="entry name" value="VWA7_N"/>
    <property type="match status" value="1"/>
</dbReference>
<evidence type="ECO:0000259" key="5">
    <source>
        <dbReference type="Pfam" id="PF25106"/>
    </source>
</evidence>
<dbReference type="InterPro" id="IPR052577">
    <property type="entry name" value="VWA7"/>
</dbReference>
<keyword evidence="3 4" id="KW-0732">Signal</keyword>
<comment type="subcellular location">
    <subcellularLocation>
        <location evidence="1">Secreted</location>
    </subcellularLocation>
</comment>